<dbReference type="EC" id="6.3.5.1" evidence="7 8"/>
<dbReference type="CDD" id="cd07570">
    <property type="entry name" value="GAT_Gln-NAD-synth"/>
    <property type="match status" value="1"/>
</dbReference>
<dbReference type="InterPro" id="IPR003010">
    <property type="entry name" value="C-N_Hydrolase"/>
</dbReference>
<dbReference type="PANTHER" id="PTHR23090:SF9">
    <property type="entry name" value="GLUTAMINE-DEPENDENT NAD(+) SYNTHETASE"/>
    <property type="match status" value="1"/>
</dbReference>
<dbReference type="KEGG" id="jte:ASJ30_14940"/>
<accession>A0A1L3MK43</accession>
<gene>
    <name evidence="7 10" type="primary">nadE</name>
    <name evidence="10" type="ORF">ASJ30_14940</name>
</gene>
<dbReference type="InterPro" id="IPR014445">
    <property type="entry name" value="Gln-dep_NAD_synthase"/>
</dbReference>
<feature type="binding site" evidence="7">
    <location>
        <position position="508"/>
    </location>
    <ligand>
        <name>ATP</name>
        <dbReference type="ChEBI" id="CHEBI:30616"/>
    </ligand>
</feature>
<keyword evidence="3 7" id="KW-0436">Ligase</keyword>
<evidence type="ECO:0000256" key="3">
    <source>
        <dbReference type="ARBA" id="ARBA00022598"/>
    </source>
</evidence>
<dbReference type="UniPathway" id="UPA00253">
    <property type="reaction ID" value="UER00334"/>
</dbReference>
<feature type="binding site" evidence="7">
    <location>
        <position position="662"/>
    </location>
    <ligand>
        <name>deamido-NAD(+)</name>
        <dbReference type="ChEBI" id="CHEBI:58437"/>
        <note>ligand shared between two neighboring subunits</note>
    </ligand>
</feature>
<feature type="binding site" evidence="7">
    <location>
        <position position="215"/>
    </location>
    <ligand>
        <name>L-glutamine</name>
        <dbReference type="ChEBI" id="CHEBI:58359"/>
    </ligand>
</feature>
<dbReference type="NCBIfam" id="NF002730">
    <property type="entry name" value="PRK02628.1"/>
    <property type="match status" value="1"/>
</dbReference>
<dbReference type="Pfam" id="PF02540">
    <property type="entry name" value="NAD_synthase"/>
    <property type="match status" value="1"/>
</dbReference>
<feature type="active site" description="For glutaminase activity" evidence="7">
    <location>
        <position position="123"/>
    </location>
</feature>
<dbReference type="GO" id="GO:0003952">
    <property type="term" value="F:NAD+ synthase (glutamine-hydrolyzing) activity"/>
    <property type="evidence" value="ECO:0007669"/>
    <property type="project" value="UniProtKB-UniRule"/>
</dbReference>
<comment type="catalytic activity">
    <reaction evidence="7 8">
        <text>deamido-NAD(+) + L-glutamine + ATP + H2O = L-glutamate + AMP + diphosphate + NAD(+) + H(+)</text>
        <dbReference type="Rhea" id="RHEA:24384"/>
        <dbReference type="ChEBI" id="CHEBI:15377"/>
        <dbReference type="ChEBI" id="CHEBI:15378"/>
        <dbReference type="ChEBI" id="CHEBI:29985"/>
        <dbReference type="ChEBI" id="CHEBI:30616"/>
        <dbReference type="ChEBI" id="CHEBI:33019"/>
        <dbReference type="ChEBI" id="CHEBI:57540"/>
        <dbReference type="ChEBI" id="CHEBI:58359"/>
        <dbReference type="ChEBI" id="CHEBI:58437"/>
        <dbReference type="ChEBI" id="CHEBI:456215"/>
        <dbReference type="EC" id="6.3.5.1"/>
    </reaction>
</comment>
<dbReference type="InterPro" id="IPR041856">
    <property type="entry name" value="NAD+_synth_C"/>
</dbReference>
<feature type="active site" description="Nucleophile; for glutaminase activity" evidence="7">
    <location>
        <position position="188"/>
    </location>
</feature>
<dbReference type="GO" id="GO:0008795">
    <property type="term" value="F:NAD+ synthase activity"/>
    <property type="evidence" value="ECO:0007669"/>
    <property type="project" value="UniProtKB-UniRule"/>
</dbReference>
<dbReference type="SUPFAM" id="SSF52402">
    <property type="entry name" value="Adenine nucleotide alpha hydrolases-like"/>
    <property type="match status" value="1"/>
</dbReference>
<dbReference type="FunFam" id="1.10.10.1140:FF:000001">
    <property type="entry name" value="Glutamine-dependent NAD(+) synthetase"/>
    <property type="match status" value="1"/>
</dbReference>
<evidence type="ECO:0000313" key="11">
    <source>
        <dbReference type="Proteomes" id="UP000182938"/>
    </source>
</evidence>
<comment type="pathway">
    <text evidence="1 7 8">Cofactor biosynthesis; NAD(+) biosynthesis; NAD(+) from deamido-NAD(+) (L-Gln route): step 1/1.</text>
</comment>
<keyword evidence="6 7" id="KW-0520">NAD</keyword>
<keyword evidence="11" id="KW-1185">Reference proteome</keyword>
<dbReference type="GO" id="GO:0005524">
    <property type="term" value="F:ATP binding"/>
    <property type="evidence" value="ECO:0007669"/>
    <property type="project" value="UniProtKB-UniRule"/>
</dbReference>
<feature type="binding site" evidence="7">
    <location>
        <begin position="388"/>
        <end position="395"/>
    </location>
    <ligand>
        <name>ATP</name>
        <dbReference type="ChEBI" id="CHEBI:30616"/>
    </ligand>
</feature>
<name>A0A1L3MK43_9MICO</name>
<dbReference type="Pfam" id="PF00795">
    <property type="entry name" value="CN_hydrolase"/>
    <property type="match status" value="1"/>
</dbReference>
<feature type="binding site" evidence="7">
    <location>
        <begin position="518"/>
        <end position="521"/>
    </location>
    <ligand>
        <name>deamido-NAD(+)</name>
        <dbReference type="ChEBI" id="CHEBI:58437"/>
        <note>ligand shared between two neighboring subunits</note>
    </ligand>
</feature>
<dbReference type="GO" id="GO:0004359">
    <property type="term" value="F:glutaminase activity"/>
    <property type="evidence" value="ECO:0007669"/>
    <property type="project" value="InterPro"/>
</dbReference>
<dbReference type="SUPFAM" id="SSF56317">
    <property type="entry name" value="Carbon-nitrogen hydrolase"/>
    <property type="match status" value="1"/>
</dbReference>
<dbReference type="Gene3D" id="3.40.50.620">
    <property type="entry name" value="HUPs"/>
    <property type="match status" value="1"/>
</dbReference>
<comment type="function">
    <text evidence="7">Catalyzes the ATP-dependent amidation of deamido-NAD to form NAD. Uses L-glutamine as a nitrogen source.</text>
</comment>
<dbReference type="InterPro" id="IPR022310">
    <property type="entry name" value="NAD/GMP_synthase"/>
</dbReference>
<proteinExistence type="inferred from homology"/>
<keyword evidence="5 7" id="KW-0067">ATP-binding</keyword>
<evidence type="ECO:0000256" key="2">
    <source>
        <dbReference type="ARBA" id="ARBA00007145"/>
    </source>
</evidence>
<dbReference type="PROSITE" id="PS50263">
    <property type="entry name" value="CN_HYDROLASE"/>
    <property type="match status" value="1"/>
</dbReference>
<evidence type="ECO:0000256" key="5">
    <source>
        <dbReference type="ARBA" id="ARBA00022840"/>
    </source>
</evidence>
<dbReference type="Proteomes" id="UP000182938">
    <property type="component" value="Chromosome"/>
</dbReference>
<feature type="binding site" evidence="7">
    <location>
        <position position="221"/>
    </location>
    <ligand>
        <name>L-glutamine</name>
        <dbReference type="ChEBI" id="CHEBI:58359"/>
    </ligand>
</feature>
<dbReference type="Gene3D" id="1.10.10.1140">
    <property type="entry name" value="Glutamine-dependent NAD+ synthetase, C-terminal domain"/>
    <property type="match status" value="1"/>
</dbReference>
<dbReference type="CDD" id="cd00553">
    <property type="entry name" value="NAD_synthase"/>
    <property type="match status" value="1"/>
</dbReference>
<dbReference type="InterPro" id="IPR036526">
    <property type="entry name" value="C-N_Hydrolase_sf"/>
</dbReference>
<evidence type="ECO:0000256" key="6">
    <source>
        <dbReference type="ARBA" id="ARBA00023027"/>
    </source>
</evidence>
<feature type="binding site" evidence="7">
    <location>
        <position position="513"/>
    </location>
    <ligand>
        <name>deamido-NAD(+)</name>
        <dbReference type="ChEBI" id="CHEBI:58437"/>
        <note>ligand shared between two neighboring subunits</note>
    </ligand>
</feature>
<dbReference type="PIRSF" id="PIRSF006630">
    <property type="entry name" value="NADS_GAT"/>
    <property type="match status" value="1"/>
</dbReference>
<dbReference type="FunFam" id="3.40.50.620:FF:000155">
    <property type="entry name" value="Glutamine-dependent NAD(+) synthetase"/>
    <property type="match status" value="1"/>
</dbReference>
<feature type="binding site" evidence="7">
    <location>
        <position position="484"/>
    </location>
    <ligand>
        <name>deamido-NAD(+)</name>
        <dbReference type="ChEBI" id="CHEBI:58437"/>
        <note>ligand shared between two neighboring subunits</note>
    </ligand>
</feature>
<sequence length="706" mass="77006">MDRDFRNLYRHGFARVAACTLPVTMGDPQANAAATLERARHVGGQGAAIALFPELGITGYAIDDLLLQDVLLREVEAALVELARGTADLLPLVVVGAPLRHRNRLYNCAVLIHRGEIVGIAPKSYLPNYREFYEKRHFAAGAGIVDEWFRPTFAQGEDAEVLDGVPFGTDLLVHVDDVPGLVIHAEVCEDMWVPVPPSAEAALAGATVLLNLSASPITVARAEDRHLLARSASARCNAAYLYAAASEGESTTDLSWDGQTMVYEGGDLLGESERFPAGPRETLVDVDVDRLRQERLRQGSFDDNGVAHGIGRSIGSPSSAYRDLHLELDAPAGDLGLLRPLDRFPFVPDDEARLAQDCYEAYNIQVSAVEQRLRAIGGADWQPKIVIGVSGGLDSTHALLVAAKAMDRLERPRTDIIGITMPGFATSDHTKTNAVALMESLGITWEELDIRPTATQMLRDMGHPYGLDPDADHPDEVYDVTFENVQAGLRTDYLFRIANQRGGIVLGTGDLSELALGWCTYGVGDQMSHYGVNAGVPKTLMQHLVHWVADTGQLPEVSETLRSVLATEISPELVPSKDADRPQSTQDKIGPYALQDFTLFHVLRRGDRPSKIAFLAEQTWSDAAKGEWPSSVAQEDRGAYDLAEIRKWLVVFVQRFFDNQFKRSALPNGPKVLPGGAVSPRGDWRMPSDAAATRWLADIEDNVPAG</sequence>
<evidence type="ECO:0000256" key="7">
    <source>
        <dbReference type="HAMAP-Rule" id="MF_02090"/>
    </source>
</evidence>
<dbReference type="Gene3D" id="3.60.110.10">
    <property type="entry name" value="Carbon-nitrogen hydrolase"/>
    <property type="match status" value="1"/>
</dbReference>
<protein>
    <recommendedName>
        <fullName evidence="7 8">Glutamine-dependent NAD(+) synthetase</fullName>
        <ecNumber evidence="7 8">6.3.5.1</ecNumber>
    </recommendedName>
    <alternativeName>
        <fullName evidence="7 8">NAD(+) synthase [glutamine-hydrolyzing]</fullName>
    </alternativeName>
</protein>
<evidence type="ECO:0000256" key="4">
    <source>
        <dbReference type="ARBA" id="ARBA00022741"/>
    </source>
</evidence>
<feature type="active site" description="Proton acceptor; for glutaminase activity" evidence="7">
    <location>
        <position position="54"/>
    </location>
</feature>
<keyword evidence="4 7" id="KW-0547">Nucleotide-binding</keyword>
<reference evidence="10 11" key="1">
    <citation type="submission" date="2015-11" db="EMBL/GenBank/DDBJ databases">
        <authorList>
            <person name="Zhang Y."/>
            <person name="Guo Z."/>
        </authorList>
    </citation>
    <scope>NUCLEOTIDE SEQUENCE [LARGE SCALE GENOMIC DNA]</scope>
    <source>
        <strain evidence="10 11">YFY001</strain>
    </source>
</reference>
<dbReference type="InterPro" id="IPR014729">
    <property type="entry name" value="Rossmann-like_a/b/a_fold"/>
</dbReference>
<dbReference type="GO" id="GO:0009435">
    <property type="term" value="P:NAD+ biosynthetic process"/>
    <property type="evidence" value="ECO:0007669"/>
    <property type="project" value="UniProtKB-UniRule"/>
</dbReference>
<evidence type="ECO:0000259" key="9">
    <source>
        <dbReference type="PROSITE" id="PS50263"/>
    </source>
</evidence>
<dbReference type="GO" id="GO:0005737">
    <property type="term" value="C:cytoplasm"/>
    <property type="evidence" value="ECO:0007669"/>
    <property type="project" value="InterPro"/>
</dbReference>
<dbReference type="PANTHER" id="PTHR23090">
    <property type="entry name" value="NH 3 /GLUTAMINE-DEPENDENT NAD + SYNTHETASE"/>
    <property type="match status" value="1"/>
</dbReference>
<dbReference type="InterPro" id="IPR003694">
    <property type="entry name" value="NAD_synthase"/>
</dbReference>
<organism evidence="10 11">
    <name type="scientific">Janibacter indicus</name>
    <dbReference type="NCBI Taxonomy" id="857417"/>
    <lineage>
        <taxon>Bacteria</taxon>
        <taxon>Bacillati</taxon>
        <taxon>Actinomycetota</taxon>
        <taxon>Actinomycetes</taxon>
        <taxon>Micrococcales</taxon>
        <taxon>Intrasporangiaceae</taxon>
        <taxon>Janibacter</taxon>
    </lineage>
</organism>
<comment type="similarity">
    <text evidence="2 7 8">In the C-terminal section; belongs to the NAD synthetase family.</text>
</comment>
<dbReference type="AlphaFoldDB" id="A0A1L3MK43"/>
<evidence type="ECO:0000256" key="1">
    <source>
        <dbReference type="ARBA" id="ARBA00005188"/>
    </source>
</evidence>
<dbReference type="EMBL" id="CP013290">
    <property type="protein sequence ID" value="APH02680.1"/>
    <property type="molecule type" value="Genomic_DNA"/>
</dbReference>
<feature type="binding site" evidence="7">
    <location>
        <position position="129"/>
    </location>
    <ligand>
        <name>L-glutamine</name>
        <dbReference type="ChEBI" id="CHEBI:58359"/>
    </ligand>
</feature>
<evidence type="ECO:0000313" key="10">
    <source>
        <dbReference type="EMBL" id="APH02680.1"/>
    </source>
</evidence>
<evidence type="ECO:0000256" key="8">
    <source>
        <dbReference type="PIRNR" id="PIRNR006630"/>
    </source>
</evidence>
<dbReference type="HAMAP" id="MF_02090">
    <property type="entry name" value="NadE_glutamine_dep"/>
    <property type="match status" value="1"/>
</dbReference>
<dbReference type="RefSeq" id="WP_072625818.1">
    <property type="nucleotide sequence ID" value="NZ_CP013290.1"/>
</dbReference>
<feature type="domain" description="CN hydrolase" evidence="9">
    <location>
        <begin position="14"/>
        <end position="290"/>
    </location>
</feature>